<organism evidence="8 9">
    <name type="scientific">Kingdonia uniflora</name>
    <dbReference type="NCBI Taxonomy" id="39325"/>
    <lineage>
        <taxon>Eukaryota</taxon>
        <taxon>Viridiplantae</taxon>
        <taxon>Streptophyta</taxon>
        <taxon>Embryophyta</taxon>
        <taxon>Tracheophyta</taxon>
        <taxon>Spermatophyta</taxon>
        <taxon>Magnoliopsida</taxon>
        <taxon>Ranunculales</taxon>
        <taxon>Circaeasteraceae</taxon>
        <taxon>Kingdonia</taxon>
    </lineage>
</organism>
<gene>
    <name evidence="8" type="ORF">GIB67_037718</name>
</gene>
<name>A0A7J7LMZ7_9MAGN</name>
<keyword evidence="6 7" id="KW-0472">Membrane</keyword>
<accession>A0A7J7LMZ7</accession>
<evidence type="ECO:0000256" key="1">
    <source>
        <dbReference type="ARBA" id="ARBA00004477"/>
    </source>
</evidence>
<dbReference type="GO" id="GO:0005789">
    <property type="term" value="C:endoplasmic reticulum membrane"/>
    <property type="evidence" value="ECO:0007669"/>
    <property type="project" value="UniProtKB-SubCell"/>
</dbReference>
<keyword evidence="5" id="KW-0443">Lipid metabolism</keyword>
<dbReference type="Proteomes" id="UP000541444">
    <property type="component" value="Unassembled WGS sequence"/>
</dbReference>
<feature type="transmembrane region" description="Helical" evidence="7">
    <location>
        <begin position="128"/>
        <end position="152"/>
    </location>
</feature>
<dbReference type="PANTHER" id="PTHR21212">
    <property type="entry name" value="BERNARDINELLI-SEIP CONGENITAL LIPODYSTROPHY 2 HOMOLOG BSCL2 PROTEIN"/>
    <property type="match status" value="1"/>
</dbReference>
<protein>
    <submittedName>
        <fullName evidence="8">Uncharacterized protein</fullName>
    </submittedName>
</protein>
<keyword evidence="4 7" id="KW-1133">Transmembrane helix</keyword>
<keyword evidence="9" id="KW-1185">Reference proteome</keyword>
<comment type="subcellular location">
    <subcellularLocation>
        <location evidence="1">Endoplasmic reticulum membrane</location>
        <topology evidence="1">Multi-pass membrane protein</topology>
    </subcellularLocation>
</comment>
<evidence type="ECO:0000256" key="4">
    <source>
        <dbReference type="ARBA" id="ARBA00022989"/>
    </source>
</evidence>
<dbReference type="CDD" id="cd23995">
    <property type="entry name" value="Seipin_BSCL2_like"/>
    <property type="match status" value="1"/>
</dbReference>
<dbReference type="EMBL" id="JACGCM010002155">
    <property type="protein sequence ID" value="KAF6144045.1"/>
    <property type="molecule type" value="Genomic_DNA"/>
</dbReference>
<evidence type="ECO:0000256" key="2">
    <source>
        <dbReference type="ARBA" id="ARBA00022692"/>
    </source>
</evidence>
<comment type="caution">
    <text evidence="8">The sequence shown here is derived from an EMBL/GenBank/DDBJ whole genome shotgun (WGS) entry which is preliminary data.</text>
</comment>
<dbReference type="AlphaFoldDB" id="A0A7J7LMZ7"/>
<sequence>MQRFLTLWENLSQEKNPQVTAEVISTSGSIIERSSQPCMLRFRSRPVRLMHTFVKGIPLLLGISGETQTNTIAILKHKEGNPGTDAIRLKLQPRAGTLAVPELYAAEIVLNSQLPWRKELVHNWKYTFYVWMSLYVYFVLLVIIVSCCKPLFFPTMPMVRSQTDMSMEVVKDPETRVHEGRDLHELRKWQPQYRRRKRLELFPREGFFDTVGSSASSVTVTREEDPREVVEEFSGFTDAESVC</sequence>
<evidence type="ECO:0000256" key="3">
    <source>
        <dbReference type="ARBA" id="ARBA00022824"/>
    </source>
</evidence>
<evidence type="ECO:0000313" key="8">
    <source>
        <dbReference type="EMBL" id="KAF6144045.1"/>
    </source>
</evidence>
<evidence type="ECO:0000313" key="9">
    <source>
        <dbReference type="Proteomes" id="UP000541444"/>
    </source>
</evidence>
<dbReference type="Pfam" id="PF06775">
    <property type="entry name" value="Seipin"/>
    <property type="match status" value="1"/>
</dbReference>
<keyword evidence="2 7" id="KW-0812">Transmembrane</keyword>
<dbReference type="OrthoDB" id="3990054at2759"/>
<proteinExistence type="predicted"/>
<keyword evidence="3" id="KW-0256">Endoplasmic reticulum</keyword>
<evidence type="ECO:0000256" key="5">
    <source>
        <dbReference type="ARBA" id="ARBA00023098"/>
    </source>
</evidence>
<dbReference type="GO" id="GO:0140042">
    <property type="term" value="P:lipid droplet formation"/>
    <property type="evidence" value="ECO:0007669"/>
    <property type="project" value="UniProtKB-ARBA"/>
</dbReference>
<evidence type="ECO:0000256" key="6">
    <source>
        <dbReference type="ARBA" id="ARBA00023136"/>
    </source>
</evidence>
<dbReference type="GO" id="GO:0006629">
    <property type="term" value="P:lipid metabolic process"/>
    <property type="evidence" value="ECO:0007669"/>
    <property type="project" value="UniProtKB-KW"/>
</dbReference>
<reference evidence="8 9" key="1">
    <citation type="journal article" date="2020" name="IScience">
        <title>Genome Sequencing of the Endangered Kingdonia uniflora (Circaeasteraceae, Ranunculales) Reveals Potential Mechanisms of Evolutionary Specialization.</title>
        <authorList>
            <person name="Sun Y."/>
            <person name="Deng T."/>
            <person name="Zhang A."/>
            <person name="Moore M.J."/>
            <person name="Landis J.B."/>
            <person name="Lin N."/>
            <person name="Zhang H."/>
            <person name="Zhang X."/>
            <person name="Huang J."/>
            <person name="Zhang X."/>
            <person name="Sun H."/>
            <person name="Wang H."/>
        </authorList>
    </citation>
    <scope>NUCLEOTIDE SEQUENCE [LARGE SCALE GENOMIC DNA]</scope>
    <source>
        <strain evidence="8">TB1705</strain>
        <tissue evidence="8">Leaf</tissue>
    </source>
</reference>
<evidence type="ECO:0000256" key="7">
    <source>
        <dbReference type="SAM" id="Phobius"/>
    </source>
</evidence>
<dbReference type="PANTHER" id="PTHR21212:SF5">
    <property type="entry name" value="SEIPIN-1"/>
    <property type="match status" value="1"/>
</dbReference>
<dbReference type="InterPro" id="IPR009617">
    <property type="entry name" value="Seipin"/>
</dbReference>